<feature type="region of interest" description="Disordered" evidence="1">
    <location>
        <begin position="316"/>
        <end position="343"/>
    </location>
</feature>
<organism evidence="2 3">
    <name type="scientific">Arthrobotrys musiformis</name>
    <dbReference type="NCBI Taxonomy" id="47236"/>
    <lineage>
        <taxon>Eukaryota</taxon>
        <taxon>Fungi</taxon>
        <taxon>Dikarya</taxon>
        <taxon>Ascomycota</taxon>
        <taxon>Pezizomycotina</taxon>
        <taxon>Orbiliomycetes</taxon>
        <taxon>Orbiliales</taxon>
        <taxon>Orbiliaceae</taxon>
        <taxon>Arthrobotrys</taxon>
    </lineage>
</organism>
<name>A0AAV9WQ59_9PEZI</name>
<feature type="region of interest" description="Disordered" evidence="1">
    <location>
        <begin position="1"/>
        <end position="24"/>
    </location>
</feature>
<keyword evidence="3" id="KW-1185">Reference proteome</keyword>
<feature type="compositionally biased region" description="Gly residues" evidence="1">
    <location>
        <begin position="319"/>
        <end position="332"/>
    </location>
</feature>
<accession>A0AAV9WQ59</accession>
<proteinExistence type="predicted"/>
<protein>
    <recommendedName>
        <fullName evidence="4">HNH nuclease domain-containing protein</fullName>
    </recommendedName>
</protein>
<evidence type="ECO:0008006" key="4">
    <source>
        <dbReference type="Google" id="ProtNLM"/>
    </source>
</evidence>
<evidence type="ECO:0000313" key="2">
    <source>
        <dbReference type="EMBL" id="KAK6512430.1"/>
    </source>
</evidence>
<comment type="caution">
    <text evidence="2">The sequence shown here is derived from an EMBL/GenBank/DDBJ whole genome shotgun (WGS) entry which is preliminary data.</text>
</comment>
<dbReference type="Proteomes" id="UP001370758">
    <property type="component" value="Unassembled WGS sequence"/>
</dbReference>
<reference evidence="2 3" key="1">
    <citation type="submission" date="2023-08" db="EMBL/GenBank/DDBJ databases">
        <authorList>
            <person name="Palmer J.M."/>
        </authorList>
    </citation>
    <scope>NUCLEOTIDE SEQUENCE [LARGE SCALE GENOMIC DNA]</scope>
    <source>
        <strain evidence="2 3">TWF481</strain>
    </source>
</reference>
<evidence type="ECO:0000313" key="3">
    <source>
        <dbReference type="Proteomes" id="UP001370758"/>
    </source>
</evidence>
<gene>
    <name evidence="2" type="ORF">TWF481_001315</name>
</gene>
<sequence length="343" mass="37888">MLLPKLLNLPDTQHQQTSETHEVGPSSIQKAIYISILRNRRMKKGPSAISLARRFLSQSDGHGSSYDLSPWSIERESLSWTRFLQLVRSVMEPDDKTGGKLPDPSGVTISRRLTRCSTVCKCNNEGILSPFNEPGGTNIHSSLAPTWHDNGRAVRNQNRNGCYNLRDAALCHIFGCFCSANLRNNAIPGPELAGNNIWDFLRAIDNIPARVRLGNANRGWGGWAVDDARAQFPGQVLRFSFDYQPILNNQDPVRQDNGILTAEQLEELARAQAPAMLDALGNHLFDPSALPSPSPPGEDDEFEGLLQYWTDNDIDPFGGNYGGDPGGSGWGGRQRARQRELSL</sequence>
<evidence type="ECO:0000256" key="1">
    <source>
        <dbReference type="SAM" id="MobiDB-lite"/>
    </source>
</evidence>
<dbReference type="EMBL" id="JAVHJL010000001">
    <property type="protein sequence ID" value="KAK6512430.1"/>
    <property type="molecule type" value="Genomic_DNA"/>
</dbReference>
<dbReference type="AlphaFoldDB" id="A0AAV9WQ59"/>